<organism evidence="1 2">
    <name type="scientific">Halorubrum coriense DSM 10284</name>
    <dbReference type="NCBI Taxonomy" id="1227466"/>
    <lineage>
        <taxon>Archaea</taxon>
        <taxon>Methanobacteriati</taxon>
        <taxon>Methanobacteriota</taxon>
        <taxon>Stenosarchaea group</taxon>
        <taxon>Halobacteria</taxon>
        <taxon>Halobacteriales</taxon>
        <taxon>Haloferacaceae</taxon>
        <taxon>Halorubrum</taxon>
    </lineage>
</organism>
<reference evidence="1 2" key="1">
    <citation type="journal article" date="2014" name="PLoS Genet.">
        <title>Phylogenetically driven sequencing of extremely halophilic archaea reveals strategies for static and dynamic osmo-response.</title>
        <authorList>
            <person name="Becker E.A."/>
            <person name="Seitzer P.M."/>
            <person name="Tritt A."/>
            <person name="Larsen D."/>
            <person name="Krusor M."/>
            <person name="Yao A.I."/>
            <person name="Wu D."/>
            <person name="Madern D."/>
            <person name="Eisen J.A."/>
            <person name="Darling A.E."/>
            <person name="Facciotti M.T."/>
        </authorList>
    </citation>
    <scope>NUCLEOTIDE SEQUENCE [LARGE SCALE GENOMIC DNA]</scope>
    <source>
        <strain evidence="1 2">DSM 10284</strain>
    </source>
</reference>
<dbReference type="AlphaFoldDB" id="M0EH15"/>
<dbReference type="STRING" id="1227466.C464_09027"/>
<name>M0EH15_9EURY</name>
<proteinExistence type="predicted"/>
<sequence length="80" mass="9152">MIAVHVTDDDRRVLGKLQRLGLETDGPVDRSREEFRERRREVRLDVGAEPELLALDGVAHRQRRPVDRELDASVGQLACH</sequence>
<dbReference type="EMBL" id="AOJL01000036">
    <property type="protein sequence ID" value="ELZ47061.1"/>
    <property type="molecule type" value="Genomic_DNA"/>
</dbReference>
<dbReference type="Proteomes" id="UP000011509">
    <property type="component" value="Unassembled WGS sequence"/>
</dbReference>
<comment type="caution">
    <text evidence="1">The sequence shown here is derived from an EMBL/GenBank/DDBJ whole genome shotgun (WGS) entry which is preliminary data.</text>
</comment>
<evidence type="ECO:0000313" key="1">
    <source>
        <dbReference type="EMBL" id="ELZ47061.1"/>
    </source>
</evidence>
<dbReference type="RefSeq" id="WP_006113334.1">
    <property type="nucleotide sequence ID" value="NZ_AOJL01000036.1"/>
</dbReference>
<keyword evidence="2" id="KW-1185">Reference proteome</keyword>
<evidence type="ECO:0000313" key="2">
    <source>
        <dbReference type="Proteomes" id="UP000011509"/>
    </source>
</evidence>
<gene>
    <name evidence="1" type="ORF">C464_09027</name>
</gene>
<accession>M0EH15</accession>
<protein>
    <submittedName>
        <fullName evidence="1">Uncharacterized protein</fullName>
    </submittedName>
</protein>